<dbReference type="Proteomes" id="UP000587586">
    <property type="component" value="Unassembled WGS sequence"/>
</dbReference>
<protein>
    <submittedName>
        <fullName evidence="2">Class III cytochrome C domain protein</fullName>
    </submittedName>
</protein>
<evidence type="ECO:0000256" key="1">
    <source>
        <dbReference type="SAM" id="Phobius"/>
    </source>
</evidence>
<gene>
    <name evidence="2" type="ORF">GMLC_12270</name>
</gene>
<keyword evidence="3" id="KW-1185">Reference proteome</keyword>
<organism evidence="2 3">
    <name type="scientific">Geomonas limicola</name>
    <dbReference type="NCBI Taxonomy" id="2740186"/>
    <lineage>
        <taxon>Bacteria</taxon>
        <taxon>Pseudomonadati</taxon>
        <taxon>Thermodesulfobacteriota</taxon>
        <taxon>Desulfuromonadia</taxon>
        <taxon>Geobacterales</taxon>
        <taxon>Geobacteraceae</taxon>
        <taxon>Geomonas</taxon>
    </lineage>
</organism>
<keyword evidence="1" id="KW-1133">Transmembrane helix</keyword>
<dbReference type="InterPro" id="IPR036280">
    <property type="entry name" value="Multihaem_cyt_sf"/>
</dbReference>
<dbReference type="RefSeq" id="WP_183360179.1">
    <property type="nucleotide sequence ID" value="NZ_BLXZ01000002.1"/>
</dbReference>
<reference evidence="3" key="1">
    <citation type="submission" date="2020-06" db="EMBL/GenBank/DDBJ databases">
        <title>Draft genomic sequecing of Geomonas sp. Red745.</title>
        <authorList>
            <person name="Itoh H."/>
            <person name="Xu Z.X."/>
            <person name="Ushijima N."/>
            <person name="Masuda Y."/>
            <person name="Shiratori Y."/>
            <person name="Senoo K."/>
        </authorList>
    </citation>
    <scope>NUCLEOTIDE SEQUENCE [LARGE SCALE GENOMIC DNA]</scope>
    <source>
        <strain evidence="3">Red745</strain>
    </source>
</reference>
<proteinExistence type="predicted"/>
<keyword evidence="1" id="KW-0812">Transmembrane</keyword>
<evidence type="ECO:0000313" key="3">
    <source>
        <dbReference type="Proteomes" id="UP000587586"/>
    </source>
</evidence>
<feature type="transmembrane region" description="Helical" evidence="1">
    <location>
        <begin position="20"/>
        <end position="42"/>
    </location>
</feature>
<dbReference type="Gene3D" id="3.90.10.10">
    <property type="entry name" value="Cytochrome C3"/>
    <property type="match status" value="2"/>
</dbReference>
<dbReference type="PANTHER" id="PTHR39425">
    <property type="entry name" value="LIPOPROTEIN CYTOCHROME C"/>
    <property type="match status" value="1"/>
</dbReference>
<keyword evidence="1" id="KW-0472">Membrane</keyword>
<dbReference type="EMBL" id="BLXZ01000002">
    <property type="protein sequence ID" value="GFO67648.1"/>
    <property type="molecule type" value="Genomic_DNA"/>
</dbReference>
<dbReference type="CDD" id="cd08168">
    <property type="entry name" value="Cytochrom_C3"/>
    <property type="match status" value="1"/>
</dbReference>
<dbReference type="AlphaFoldDB" id="A0A6V8N4Z8"/>
<comment type="caution">
    <text evidence="2">The sequence shown here is derived from an EMBL/GenBank/DDBJ whole genome shotgun (WGS) entry which is preliminary data.</text>
</comment>
<dbReference type="SUPFAM" id="SSF48695">
    <property type="entry name" value="Multiheme cytochromes"/>
    <property type="match status" value="1"/>
</dbReference>
<evidence type="ECO:0000313" key="2">
    <source>
        <dbReference type="EMBL" id="GFO67648.1"/>
    </source>
</evidence>
<accession>A0A6V8N4Z8</accession>
<name>A0A6V8N4Z8_9BACT</name>
<sequence length="185" mass="21242">MKARHEAGAEDKGKERGPLWPTLAALGVALLSLVAVLVLFNLPYPAGLGPRQPIPFSHRVHAHTKRISCLMCHTEVARSSRAGIPPLETCLLCHQRIIRTFPYIEKLRQLYRENRPVVWQRVNWVPEFVYFNHSMHIRRGIDCSICHGDVELMDRVVTAHKFEMGFCIGCHKRNKATHDCFTCHR</sequence>
<dbReference type="PANTHER" id="PTHR39425:SF1">
    <property type="entry name" value="CYTOCHROME C7-LIKE DOMAIN-CONTAINING PROTEIN"/>
    <property type="match status" value="1"/>
</dbReference>